<organism evidence="17 18">
    <name type="scientific">Thauera linaloolentis (strain DSM 12138 / JCM 21573 / CCUG 41526 / CIP 105981 / IAM 15112 / NBRC 102519 / 47Lol)</name>
    <dbReference type="NCBI Taxonomy" id="1123367"/>
    <lineage>
        <taxon>Bacteria</taxon>
        <taxon>Pseudomonadati</taxon>
        <taxon>Pseudomonadota</taxon>
        <taxon>Betaproteobacteria</taxon>
        <taxon>Rhodocyclales</taxon>
        <taxon>Zoogloeaceae</taxon>
        <taxon>Thauera</taxon>
    </lineage>
</organism>
<keyword evidence="5" id="KW-0410">Iron transport</keyword>
<proteinExistence type="inferred from homology"/>
<keyword evidence="12 13" id="KW-0998">Cell outer membrane</keyword>
<comment type="subcellular location">
    <subcellularLocation>
        <location evidence="1 13">Cell outer membrane</location>
        <topology evidence="1 13">Multi-pass membrane protein</topology>
    </subcellularLocation>
</comment>
<sequence>AAEPAGAQTVPRPQRFDIPPGPLAGALNRLAATAGLSLSFDPALVGGRHSAGLQGSFTAGEALARLLESSGLTWRERSPGAISVEERPAARDGVVTGTLSVGGLRGDGGGAERDQRGYDGVYDLDVSTAYIGKTEVERYKGATPSDLLTGVPGVFSGDARNSGALDVNIRGIQGPGRVPVTIDGTEQALTVWRGYNGASNRNYIDPNLIGGIQILKGPSLTRNTYTGIGGAMVVNTLDVDDILDPGQTFGGEIKLEGSSNSVDPRLPRLRTGEDYRNVDGFPWNTPSFPYNDRSLAVQPKRGGGGYNVFDGGDHAYRLAFGWRPAEQLDLFAAYAYRERGNYYAGKRNAGYYSRERTSSADDYITNMARYWLPGNEVPNTSSQMESWLFKATWRPSPDQAVQFGYRDSLAYNGEIMPSRILEADDRGAVQWPLSRVDAQAYNLEYKWQPAGSRWVDLYANLWHTDTRSDTYTAGGFPNFAFGPAAPYLFNTALRGQDNGRSGVTLSNKMALLETLDLTLGGSYQYEKLRSDRDQSGRMDPNLPSWNGMWSYPRAGRRQEWESSFNLDWRPAGFLSLSAGARYASYWAFDDFLKEHEGDIRGSVTTGYSVEYGTREIHMLSDAEVEALQDAALGNTLTLLRRRAERFGWDQATLDAAIAEARSSIHIDREVVTVTPHQVPWESDADGNYTKAGNACLNGSLEGVDNIVDNICHTRAVSVSMPAVAKKRKDHGWVPFLSATLNFSDYSRAYFRYGETLRFPSMFESTMAFSAGLNPWGVKPEHAYNWEAAYVHDLSPLFRPGTVADVKLAYYDNKTRDAIERDGSFNFNNVDEHRIRGIELSGRYDNGRFFTDLGINYNLENEVCDEDTAAKLSTTNGYVPGSGRLVPDCVDYGFPGGYLLTQSAPDLSATWALGGRFLERRLEIGGRATYYREYRNDDLEWFRRNSYQQCIGQQANCSGRFVYTFNVPFSWGNTLLFDAYVRYRLDKNLALELTGTNLTDQYYVDPATRSAVAAPGRSVKLSITGRF</sequence>
<keyword evidence="9 15" id="KW-0798">TonB box</keyword>
<evidence type="ECO:0000256" key="12">
    <source>
        <dbReference type="ARBA" id="ARBA00023237"/>
    </source>
</evidence>
<evidence type="ECO:0000256" key="8">
    <source>
        <dbReference type="ARBA" id="ARBA00023004"/>
    </source>
</evidence>
<dbReference type="Gene3D" id="2.170.130.10">
    <property type="entry name" value="TonB-dependent receptor, plug domain"/>
    <property type="match status" value="1"/>
</dbReference>
<dbReference type="RefSeq" id="WP_004347661.1">
    <property type="nucleotide sequence ID" value="NZ_AMXE01000134.1"/>
</dbReference>
<evidence type="ECO:0000256" key="6">
    <source>
        <dbReference type="ARBA" id="ARBA00022692"/>
    </source>
</evidence>
<evidence type="ECO:0000256" key="11">
    <source>
        <dbReference type="ARBA" id="ARBA00023170"/>
    </source>
</evidence>
<dbReference type="AlphaFoldDB" id="N6XX91"/>
<dbReference type="Gene3D" id="3.55.50.30">
    <property type="match status" value="1"/>
</dbReference>
<dbReference type="SMART" id="SM00965">
    <property type="entry name" value="STN"/>
    <property type="match status" value="1"/>
</dbReference>
<evidence type="ECO:0000256" key="4">
    <source>
        <dbReference type="ARBA" id="ARBA00022452"/>
    </source>
</evidence>
<dbReference type="GO" id="GO:0033214">
    <property type="term" value="P:siderophore-iron import into cell"/>
    <property type="evidence" value="ECO:0007669"/>
    <property type="project" value="TreeGrafter"/>
</dbReference>
<evidence type="ECO:0000313" key="18">
    <source>
        <dbReference type="Proteomes" id="UP000013232"/>
    </source>
</evidence>
<dbReference type="SUPFAM" id="SSF56935">
    <property type="entry name" value="Porins"/>
    <property type="match status" value="1"/>
</dbReference>
<accession>N6XX91</accession>
<dbReference type="PROSITE" id="PS01156">
    <property type="entry name" value="TONB_DEPENDENT_REC_2"/>
    <property type="match status" value="1"/>
</dbReference>
<name>N6XX91_THAL4</name>
<dbReference type="Proteomes" id="UP000013232">
    <property type="component" value="Unassembled WGS sequence"/>
</dbReference>
<dbReference type="InterPro" id="IPR039426">
    <property type="entry name" value="TonB-dep_rcpt-like"/>
</dbReference>
<evidence type="ECO:0000256" key="15">
    <source>
        <dbReference type="RuleBase" id="RU003357"/>
    </source>
</evidence>
<keyword evidence="5" id="KW-0406">Ion transport</keyword>
<feature type="short sequence motif" description="TonB C-terminal box" evidence="14">
    <location>
        <begin position="1009"/>
        <end position="1026"/>
    </location>
</feature>
<reference evidence="17 18" key="1">
    <citation type="submission" date="2012-09" db="EMBL/GenBank/DDBJ databases">
        <title>Draft Genome Sequences of 6 Strains from Genus Thauera.</title>
        <authorList>
            <person name="Liu B."/>
            <person name="Shapleigh J.P."/>
            <person name="Frostegard A.H."/>
        </authorList>
    </citation>
    <scope>NUCLEOTIDE SEQUENCE [LARGE SCALE GENOMIC DNA]</scope>
    <source>
        <strain evidence="18">47Lol / DSM 12138</strain>
    </source>
</reference>
<evidence type="ECO:0000256" key="14">
    <source>
        <dbReference type="PROSITE-ProRule" id="PRU10144"/>
    </source>
</evidence>
<dbReference type="GO" id="GO:0009279">
    <property type="term" value="C:cell outer membrane"/>
    <property type="evidence" value="ECO:0007669"/>
    <property type="project" value="UniProtKB-SubCell"/>
</dbReference>
<keyword evidence="11 17" id="KW-0675">Receptor</keyword>
<feature type="non-terminal residue" evidence="17">
    <location>
        <position position="1"/>
    </location>
</feature>
<feature type="domain" description="Secretin/TonB short N-terminal" evidence="16">
    <location>
        <begin position="36"/>
        <end position="87"/>
    </location>
</feature>
<keyword evidence="3 13" id="KW-0813">Transport</keyword>
<dbReference type="STRING" id="1123367.GCA_000621305_03135"/>
<dbReference type="InterPro" id="IPR036942">
    <property type="entry name" value="Beta-barrel_TonB_sf"/>
</dbReference>
<dbReference type="PROSITE" id="PS52016">
    <property type="entry name" value="TONB_DEPENDENT_REC_3"/>
    <property type="match status" value="1"/>
</dbReference>
<dbReference type="Pfam" id="PF07715">
    <property type="entry name" value="Plug"/>
    <property type="match status" value="1"/>
</dbReference>
<dbReference type="InterPro" id="IPR037066">
    <property type="entry name" value="Plug_dom_sf"/>
</dbReference>
<evidence type="ECO:0000256" key="1">
    <source>
        <dbReference type="ARBA" id="ARBA00004571"/>
    </source>
</evidence>
<evidence type="ECO:0000256" key="7">
    <source>
        <dbReference type="ARBA" id="ARBA00022729"/>
    </source>
</evidence>
<keyword evidence="6 13" id="KW-0812">Transmembrane</keyword>
<keyword evidence="4 13" id="KW-1134">Transmembrane beta strand</keyword>
<gene>
    <name evidence="17" type="ORF">C666_18280</name>
</gene>
<keyword evidence="8" id="KW-0408">Iron</keyword>
<dbReference type="InterPro" id="IPR000531">
    <property type="entry name" value="Beta-barrel_TonB"/>
</dbReference>
<dbReference type="Gene3D" id="2.40.170.20">
    <property type="entry name" value="TonB-dependent receptor, beta-barrel domain"/>
    <property type="match status" value="2"/>
</dbReference>
<evidence type="ECO:0000256" key="2">
    <source>
        <dbReference type="ARBA" id="ARBA00009810"/>
    </source>
</evidence>
<dbReference type="InterPro" id="IPR011662">
    <property type="entry name" value="Secretin/TonB_short_N"/>
</dbReference>
<keyword evidence="7" id="KW-0732">Signal</keyword>
<evidence type="ECO:0000313" key="17">
    <source>
        <dbReference type="EMBL" id="ENO83880.1"/>
    </source>
</evidence>
<evidence type="ECO:0000256" key="3">
    <source>
        <dbReference type="ARBA" id="ARBA00022448"/>
    </source>
</evidence>
<dbReference type="InterPro" id="IPR012910">
    <property type="entry name" value="Plug_dom"/>
</dbReference>
<dbReference type="EMBL" id="AMXE01000134">
    <property type="protein sequence ID" value="ENO83880.1"/>
    <property type="molecule type" value="Genomic_DNA"/>
</dbReference>
<comment type="caution">
    <text evidence="17">The sequence shown here is derived from an EMBL/GenBank/DDBJ whole genome shotgun (WGS) entry which is preliminary data.</text>
</comment>
<dbReference type="PANTHER" id="PTHR30442">
    <property type="entry name" value="IRON III DICITRATE TRANSPORT PROTEIN FECA"/>
    <property type="match status" value="1"/>
</dbReference>
<dbReference type="InterPro" id="IPR010917">
    <property type="entry name" value="TonB_rcpt_CS"/>
</dbReference>
<evidence type="ECO:0000256" key="10">
    <source>
        <dbReference type="ARBA" id="ARBA00023136"/>
    </source>
</evidence>
<comment type="similarity">
    <text evidence="2 13 15">Belongs to the TonB-dependent receptor family.</text>
</comment>
<dbReference type="OrthoDB" id="6046653at2"/>
<evidence type="ECO:0000259" key="16">
    <source>
        <dbReference type="SMART" id="SM00965"/>
    </source>
</evidence>
<evidence type="ECO:0000256" key="9">
    <source>
        <dbReference type="ARBA" id="ARBA00023077"/>
    </source>
</evidence>
<keyword evidence="10 13" id="KW-0472">Membrane</keyword>
<dbReference type="eggNOG" id="COG1629">
    <property type="taxonomic scope" value="Bacteria"/>
</dbReference>
<dbReference type="eggNOG" id="COG4774">
    <property type="taxonomic scope" value="Bacteria"/>
</dbReference>
<evidence type="ECO:0000256" key="5">
    <source>
        <dbReference type="ARBA" id="ARBA00022496"/>
    </source>
</evidence>
<dbReference type="PANTHER" id="PTHR30442:SF0">
    <property type="entry name" value="FE(3+) DICITRATE TRANSPORT PROTEIN FECA"/>
    <property type="match status" value="1"/>
</dbReference>
<protein>
    <submittedName>
        <fullName evidence="17">TonB-dependent receptor</fullName>
    </submittedName>
</protein>
<dbReference type="Pfam" id="PF07660">
    <property type="entry name" value="STN"/>
    <property type="match status" value="1"/>
</dbReference>
<evidence type="ECO:0000256" key="13">
    <source>
        <dbReference type="PROSITE-ProRule" id="PRU01360"/>
    </source>
</evidence>
<keyword evidence="18" id="KW-1185">Reference proteome</keyword>
<dbReference type="Pfam" id="PF00593">
    <property type="entry name" value="TonB_dep_Rec_b-barrel"/>
    <property type="match status" value="1"/>
</dbReference>